<keyword evidence="2" id="KW-1185">Reference proteome</keyword>
<protein>
    <submittedName>
        <fullName evidence="1">Uncharacterized protein</fullName>
    </submittedName>
</protein>
<dbReference type="AlphaFoldDB" id="A0AAV4UGN1"/>
<evidence type="ECO:0000313" key="2">
    <source>
        <dbReference type="Proteomes" id="UP001054837"/>
    </source>
</evidence>
<sequence>MKPKVTLETPSDSRVENPFSKSIQLIPEISLNKINLLYEELDDNENWEIRFRITLLNGWITLIPNKFDAGIFACRCRSSALGPDSAPISEAFS</sequence>
<dbReference type="Proteomes" id="UP001054837">
    <property type="component" value="Unassembled WGS sequence"/>
</dbReference>
<evidence type="ECO:0000313" key="1">
    <source>
        <dbReference type="EMBL" id="GIY56779.1"/>
    </source>
</evidence>
<proteinExistence type="predicted"/>
<dbReference type="EMBL" id="BPLQ01011222">
    <property type="protein sequence ID" value="GIY56779.1"/>
    <property type="molecule type" value="Genomic_DNA"/>
</dbReference>
<reference evidence="1 2" key="1">
    <citation type="submission" date="2021-06" db="EMBL/GenBank/DDBJ databases">
        <title>Caerostris darwini draft genome.</title>
        <authorList>
            <person name="Kono N."/>
            <person name="Arakawa K."/>
        </authorList>
    </citation>
    <scope>NUCLEOTIDE SEQUENCE [LARGE SCALE GENOMIC DNA]</scope>
</reference>
<name>A0AAV4UGN1_9ARAC</name>
<accession>A0AAV4UGN1</accession>
<organism evidence="1 2">
    <name type="scientific">Caerostris darwini</name>
    <dbReference type="NCBI Taxonomy" id="1538125"/>
    <lineage>
        <taxon>Eukaryota</taxon>
        <taxon>Metazoa</taxon>
        <taxon>Ecdysozoa</taxon>
        <taxon>Arthropoda</taxon>
        <taxon>Chelicerata</taxon>
        <taxon>Arachnida</taxon>
        <taxon>Araneae</taxon>
        <taxon>Araneomorphae</taxon>
        <taxon>Entelegynae</taxon>
        <taxon>Araneoidea</taxon>
        <taxon>Araneidae</taxon>
        <taxon>Caerostris</taxon>
    </lineage>
</organism>
<comment type="caution">
    <text evidence="1">The sequence shown here is derived from an EMBL/GenBank/DDBJ whole genome shotgun (WGS) entry which is preliminary data.</text>
</comment>
<gene>
    <name evidence="1" type="ORF">CDAR_218751</name>
</gene>